<sequence length="99" mass="11712">MQLPQHLKQTFSLSPKISTFNMKRESITDEYSNISFKPFFQFSVNSKQSVLLQKLQQSKSELKSLNFKVNFIIKFEKTVEKNVQILALNQMQFQYLNVE</sequence>
<dbReference type="AlphaFoldDB" id="A0AA86PI06"/>
<dbReference type="EMBL" id="CAXDID020000561">
    <property type="protein sequence ID" value="CAL6102934.1"/>
    <property type="molecule type" value="Genomic_DNA"/>
</dbReference>
<evidence type="ECO:0000313" key="4">
    <source>
        <dbReference type="EMBL" id="CAL6116124.1"/>
    </source>
</evidence>
<dbReference type="EMBL" id="CATOUU010001175">
    <property type="protein sequence ID" value="CAI9976890.1"/>
    <property type="molecule type" value="Genomic_DNA"/>
</dbReference>
<evidence type="ECO:0000313" key="2">
    <source>
        <dbReference type="EMBL" id="CAI9976890.1"/>
    </source>
</evidence>
<reference evidence="1" key="1">
    <citation type="submission" date="2023-06" db="EMBL/GenBank/DDBJ databases">
        <authorList>
            <person name="Kurt Z."/>
        </authorList>
    </citation>
    <scope>NUCLEOTIDE SEQUENCE</scope>
</reference>
<proteinExistence type="predicted"/>
<dbReference type="EMBL" id="CAXDID020000958">
    <property type="protein sequence ID" value="CAL6116124.1"/>
    <property type="molecule type" value="Genomic_DNA"/>
</dbReference>
<dbReference type="EMBL" id="CATOUU010000617">
    <property type="protein sequence ID" value="CAI9935629.1"/>
    <property type="molecule type" value="Genomic_DNA"/>
</dbReference>
<name>A0AA86PI06_9EUKA</name>
<protein>
    <submittedName>
        <fullName evidence="3">Hypothetical_protein</fullName>
    </submittedName>
</protein>
<organism evidence="1">
    <name type="scientific">Hexamita inflata</name>
    <dbReference type="NCBI Taxonomy" id="28002"/>
    <lineage>
        <taxon>Eukaryota</taxon>
        <taxon>Metamonada</taxon>
        <taxon>Diplomonadida</taxon>
        <taxon>Hexamitidae</taxon>
        <taxon>Hexamitinae</taxon>
        <taxon>Hexamita</taxon>
    </lineage>
</organism>
<evidence type="ECO:0000313" key="1">
    <source>
        <dbReference type="EMBL" id="CAI9935629.1"/>
    </source>
</evidence>
<keyword evidence="5" id="KW-1185">Reference proteome</keyword>
<evidence type="ECO:0000313" key="3">
    <source>
        <dbReference type="EMBL" id="CAL6102934.1"/>
    </source>
</evidence>
<gene>
    <name evidence="1" type="ORF">HINF_LOCUS23274</name>
    <name evidence="2" type="ORF">HINF_LOCUS64535</name>
    <name evidence="3" type="ORF">HINF_LOCUS71901</name>
    <name evidence="4" type="ORF">HINF_LOCUS78925</name>
</gene>
<evidence type="ECO:0000313" key="5">
    <source>
        <dbReference type="Proteomes" id="UP001642409"/>
    </source>
</evidence>
<dbReference type="Proteomes" id="UP001642409">
    <property type="component" value="Unassembled WGS sequence"/>
</dbReference>
<reference evidence="3 5" key="2">
    <citation type="submission" date="2024-07" db="EMBL/GenBank/DDBJ databases">
        <authorList>
            <person name="Akdeniz Z."/>
        </authorList>
    </citation>
    <scope>NUCLEOTIDE SEQUENCE [LARGE SCALE GENOMIC DNA]</scope>
</reference>
<accession>A0AA86PI06</accession>
<comment type="caution">
    <text evidence="1">The sequence shown here is derived from an EMBL/GenBank/DDBJ whole genome shotgun (WGS) entry which is preliminary data.</text>
</comment>